<dbReference type="GO" id="GO:0003887">
    <property type="term" value="F:DNA-directed DNA polymerase activity"/>
    <property type="evidence" value="ECO:0007669"/>
    <property type="project" value="UniProtKB-EC"/>
</dbReference>
<dbReference type="PANTHER" id="PTHR34388:SF1">
    <property type="entry name" value="DNA POLYMERASE III SUBUNIT DELTA"/>
    <property type="match status" value="1"/>
</dbReference>
<protein>
    <recommendedName>
        <fullName evidence="2">DNA polymerase III subunit delta</fullName>
        <ecNumber evidence="1">2.7.7.7</ecNumber>
    </recommendedName>
</protein>
<evidence type="ECO:0000313" key="12">
    <source>
        <dbReference type="Proteomes" id="UP001144612"/>
    </source>
</evidence>
<gene>
    <name evidence="11" type="primary">holA</name>
    <name evidence="11" type="ORF">OW729_13940</name>
</gene>
<evidence type="ECO:0000256" key="3">
    <source>
        <dbReference type="ARBA" id="ARBA00022679"/>
    </source>
</evidence>
<dbReference type="NCBIfam" id="TIGR01128">
    <property type="entry name" value="holA"/>
    <property type="match status" value="1"/>
</dbReference>
<dbReference type="InterPro" id="IPR027417">
    <property type="entry name" value="P-loop_NTPase"/>
</dbReference>
<feature type="domain" description="DNA polymerase III delta N-terminal" evidence="9">
    <location>
        <begin position="20"/>
        <end position="144"/>
    </location>
</feature>
<name>A0ABT4DF32_9CLOT</name>
<evidence type="ECO:0000256" key="1">
    <source>
        <dbReference type="ARBA" id="ARBA00012417"/>
    </source>
</evidence>
<proteinExistence type="inferred from homology"/>
<comment type="catalytic activity">
    <reaction evidence="8">
        <text>DNA(n) + a 2'-deoxyribonucleoside 5'-triphosphate = DNA(n+1) + diphosphate</text>
        <dbReference type="Rhea" id="RHEA:22508"/>
        <dbReference type="Rhea" id="RHEA-COMP:17339"/>
        <dbReference type="Rhea" id="RHEA-COMP:17340"/>
        <dbReference type="ChEBI" id="CHEBI:33019"/>
        <dbReference type="ChEBI" id="CHEBI:61560"/>
        <dbReference type="ChEBI" id="CHEBI:173112"/>
        <dbReference type="EC" id="2.7.7.7"/>
    </reaction>
</comment>
<dbReference type="EC" id="2.7.7.7" evidence="1"/>
<dbReference type="InterPro" id="IPR010372">
    <property type="entry name" value="DNA_pol3_delta_N"/>
</dbReference>
<dbReference type="InterPro" id="IPR048466">
    <property type="entry name" value="DNA_pol3_delta-like_C"/>
</dbReference>
<reference evidence="11" key="1">
    <citation type="submission" date="2022-12" db="EMBL/GenBank/DDBJ databases">
        <title>Clostridium sp. nov., isolated from industrial wastewater.</title>
        <authorList>
            <person name="Jiayan W."/>
        </authorList>
    </citation>
    <scope>NUCLEOTIDE SEQUENCE</scope>
    <source>
        <strain evidence="11">ZC22-4</strain>
    </source>
</reference>
<comment type="caution">
    <text evidence="11">The sequence shown here is derived from an EMBL/GenBank/DDBJ whole genome shotgun (WGS) entry which is preliminary data.</text>
</comment>
<keyword evidence="12" id="KW-1185">Reference proteome</keyword>
<evidence type="ECO:0000313" key="11">
    <source>
        <dbReference type="EMBL" id="MCY6959716.1"/>
    </source>
</evidence>
<dbReference type="Pfam" id="PF06144">
    <property type="entry name" value="DNA_pol3_delta"/>
    <property type="match status" value="1"/>
</dbReference>
<keyword evidence="5" id="KW-0235">DNA replication</keyword>
<dbReference type="Gene3D" id="3.40.50.300">
    <property type="entry name" value="P-loop containing nucleotide triphosphate hydrolases"/>
    <property type="match status" value="1"/>
</dbReference>
<comment type="similarity">
    <text evidence="7">Belongs to the DNA polymerase HolA subunit family.</text>
</comment>
<keyword evidence="6" id="KW-0239">DNA-directed DNA polymerase</keyword>
<dbReference type="Gene3D" id="1.10.8.60">
    <property type="match status" value="1"/>
</dbReference>
<evidence type="ECO:0000256" key="8">
    <source>
        <dbReference type="ARBA" id="ARBA00049244"/>
    </source>
</evidence>
<evidence type="ECO:0000256" key="2">
    <source>
        <dbReference type="ARBA" id="ARBA00017703"/>
    </source>
</evidence>
<evidence type="ECO:0000259" key="9">
    <source>
        <dbReference type="Pfam" id="PF06144"/>
    </source>
</evidence>
<keyword evidence="3 11" id="KW-0808">Transferase</keyword>
<dbReference type="SUPFAM" id="SSF52540">
    <property type="entry name" value="P-loop containing nucleoside triphosphate hydrolases"/>
    <property type="match status" value="1"/>
</dbReference>
<dbReference type="InterPro" id="IPR005790">
    <property type="entry name" value="DNA_polIII_delta"/>
</dbReference>
<dbReference type="Pfam" id="PF21694">
    <property type="entry name" value="DNA_pol3_delta_C"/>
    <property type="match status" value="1"/>
</dbReference>
<dbReference type="SUPFAM" id="SSF48019">
    <property type="entry name" value="post-AAA+ oligomerization domain-like"/>
    <property type="match status" value="1"/>
</dbReference>
<organism evidence="11 12">
    <name type="scientific">Clostridium brassicae</name>
    <dbReference type="NCBI Taxonomy" id="2999072"/>
    <lineage>
        <taxon>Bacteria</taxon>
        <taxon>Bacillati</taxon>
        <taxon>Bacillota</taxon>
        <taxon>Clostridia</taxon>
        <taxon>Eubacteriales</taxon>
        <taxon>Clostridiaceae</taxon>
        <taxon>Clostridium</taxon>
    </lineage>
</organism>
<evidence type="ECO:0000256" key="7">
    <source>
        <dbReference type="ARBA" id="ARBA00034754"/>
    </source>
</evidence>
<keyword evidence="4 11" id="KW-0548">Nucleotidyltransferase</keyword>
<evidence type="ECO:0000259" key="10">
    <source>
        <dbReference type="Pfam" id="PF21694"/>
    </source>
</evidence>
<accession>A0ABT4DF32</accession>
<dbReference type="Proteomes" id="UP001144612">
    <property type="component" value="Unassembled WGS sequence"/>
</dbReference>
<evidence type="ECO:0000256" key="6">
    <source>
        <dbReference type="ARBA" id="ARBA00022932"/>
    </source>
</evidence>
<evidence type="ECO:0000256" key="5">
    <source>
        <dbReference type="ARBA" id="ARBA00022705"/>
    </source>
</evidence>
<sequence>MIDSLSLENKLKKNEIANCYIFCGSDEQSIKNVIDIIIKKSIKNDFMDLNYTQLDGLTVNSDNLTNACETLPFMDEKKVVVVYRASFLRDKCDREKEKVYKYMEMYIKKLPKECILIMYYIFENDREKESNKIKKLDKYCQVVKFSKLKGAAFQKKVKEIFDKKNLKIGKVELTLFCNCVENNMDIIQNEVEKLYWYTYGREITSKDIYDVITVKNDNDIFNLVDYLSQRKPEKALDILNELIFKGENVNTILRMIERQFNLLFNIKVGLEKGNTKEELARELRLHPFICENMMKQSRKFQFNQIEKSMELCLETEKNLKSTSVDGKTEMELLIINTARS</sequence>
<dbReference type="PANTHER" id="PTHR34388">
    <property type="entry name" value="DNA POLYMERASE III SUBUNIT DELTA"/>
    <property type="match status" value="1"/>
</dbReference>
<dbReference type="Gene3D" id="1.20.272.10">
    <property type="match status" value="1"/>
</dbReference>
<dbReference type="InterPro" id="IPR008921">
    <property type="entry name" value="DNA_pol3_clamp-load_cplx_C"/>
</dbReference>
<dbReference type="EMBL" id="JAPQFJ010000015">
    <property type="protein sequence ID" value="MCY6959716.1"/>
    <property type="molecule type" value="Genomic_DNA"/>
</dbReference>
<dbReference type="RefSeq" id="WP_268062150.1">
    <property type="nucleotide sequence ID" value="NZ_JAPQFJ010000015.1"/>
</dbReference>
<feature type="domain" description="DNA polymerase III delta subunit-like C-terminal" evidence="10">
    <location>
        <begin position="218"/>
        <end position="336"/>
    </location>
</feature>
<evidence type="ECO:0000256" key="4">
    <source>
        <dbReference type="ARBA" id="ARBA00022695"/>
    </source>
</evidence>